<accession>A0AAD6QN43</accession>
<keyword evidence="2" id="KW-1185">Reference proteome</keyword>
<reference evidence="1" key="1">
    <citation type="journal article" date="2023" name="Mol. Ecol. Resour.">
        <title>Chromosome-level genome assembly of a triploid poplar Populus alba 'Berolinensis'.</title>
        <authorList>
            <person name="Chen S."/>
            <person name="Yu Y."/>
            <person name="Wang X."/>
            <person name="Wang S."/>
            <person name="Zhang T."/>
            <person name="Zhou Y."/>
            <person name="He R."/>
            <person name="Meng N."/>
            <person name="Wang Y."/>
            <person name="Liu W."/>
            <person name="Liu Z."/>
            <person name="Liu J."/>
            <person name="Guo Q."/>
            <person name="Huang H."/>
            <person name="Sederoff R.R."/>
            <person name="Wang G."/>
            <person name="Qu G."/>
            <person name="Chen S."/>
        </authorList>
    </citation>
    <scope>NUCLEOTIDE SEQUENCE</scope>
    <source>
        <strain evidence="1">SC-2020</strain>
    </source>
</reference>
<dbReference type="EMBL" id="JAQIZT010000006">
    <property type="protein sequence ID" value="KAJ6993381.1"/>
    <property type="molecule type" value="Genomic_DNA"/>
</dbReference>
<gene>
    <name evidence="1" type="ORF">NC653_016496</name>
</gene>
<proteinExistence type="predicted"/>
<evidence type="ECO:0000313" key="2">
    <source>
        <dbReference type="Proteomes" id="UP001164929"/>
    </source>
</evidence>
<evidence type="ECO:0000313" key="1">
    <source>
        <dbReference type="EMBL" id="KAJ6993381.1"/>
    </source>
</evidence>
<sequence>MYCLLELHTLRGLKMAFVVKNGKSPEESILPPPENLPPC</sequence>
<organism evidence="1 2">
    <name type="scientific">Populus alba x Populus x berolinensis</name>
    <dbReference type="NCBI Taxonomy" id="444605"/>
    <lineage>
        <taxon>Eukaryota</taxon>
        <taxon>Viridiplantae</taxon>
        <taxon>Streptophyta</taxon>
        <taxon>Embryophyta</taxon>
        <taxon>Tracheophyta</taxon>
        <taxon>Spermatophyta</taxon>
        <taxon>Magnoliopsida</taxon>
        <taxon>eudicotyledons</taxon>
        <taxon>Gunneridae</taxon>
        <taxon>Pentapetalae</taxon>
        <taxon>rosids</taxon>
        <taxon>fabids</taxon>
        <taxon>Malpighiales</taxon>
        <taxon>Salicaceae</taxon>
        <taxon>Saliceae</taxon>
        <taxon>Populus</taxon>
    </lineage>
</organism>
<protein>
    <submittedName>
        <fullName evidence="1">Laccase-4-like protein</fullName>
    </submittedName>
</protein>
<dbReference type="AlphaFoldDB" id="A0AAD6QN43"/>
<comment type="caution">
    <text evidence="1">The sequence shown here is derived from an EMBL/GenBank/DDBJ whole genome shotgun (WGS) entry which is preliminary data.</text>
</comment>
<name>A0AAD6QN43_9ROSI</name>
<dbReference type="Proteomes" id="UP001164929">
    <property type="component" value="Chromosome 6"/>
</dbReference>